<comment type="caution">
    <text evidence="1">The sequence shown here is derived from an EMBL/GenBank/DDBJ whole genome shotgun (WGS) entry which is preliminary data.</text>
</comment>
<keyword evidence="2" id="KW-1185">Reference proteome</keyword>
<feature type="non-terminal residue" evidence="1">
    <location>
        <position position="74"/>
    </location>
</feature>
<dbReference type="Proteomes" id="UP000790377">
    <property type="component" value="Unassembled WGS sequence"/>
</dbReference>
<evidence type="ECO:0000313" key="1">
    <source>
        <dbReference type="EMBL" id="KAH7903726.1"/>
    </source>
</evidence>
<proteinExistence type="predicted"/>
<accession>A0ACB7ZRF0</accession>
<reference evidence="1" key="1">
    <citation type="journal article" date="2021" name="New Phytol.">
        <title>Evolutionary innovations through gain and loss of genes in the ectomycorrhizal Boletales.</title>
        <authorList>
            <person name="Wu G."/>
            <person name="Miyauchi S."/>
            <person name="Morin E."/>
            <person name="Kuo A."/>
            <person name="Drula E."/>
            <person name="Varga T."/>
            <person name="Kohler A."/>
            <person name="Feng B."/>
            <person name="Cao Y."/>
            <person name="Lipzen A."/>
            <person name="Daum C."/>
            <person name="Hundley H."/>
            <person name="Pangilinan J."/>
            <person name="Johnson J."/>
            <person name="Barry K."/>
            <person name="LaButti K."/>
            <person name="Ng V."/>
            <person name="Ahrendt S."/>
            <person name="Min B."/>
            <person name="Choi I.G."/>
            <person name="Park H."/>
            <person name="Plett J.M."/>
            <person name="Magnuson J."/>
            <person name="Spatafora J.W."/>
            <person name="Nagy L.G."/>
            <person name="Henrissat B."/>
            <person name="Grigoriev I.V."/>
            <person name="Yang Z.L."/>
            <person name="Xu J."/>
            <person name="Martin F.M."/>
        </authorList>
    </citation>
    <scope>NUCLEOTIDE SEQUENCE</scope>
    <source>
        <strain evidence="1">ATCC 28755</strain>
    </source>
</reference>
<name>A0ACB7ZRF0_9AGAM</name>
<organism evidence="1 2">
    <name type="scientific">Hygrophoropsis aurantiaca</name>
    <dbReference type="NCBI Taxonomy" id="72124"/>
    <lineage>
        <taxon>Eukaryota</taxon>
        <taxon>Fungi</taxon>
        <taxon>Dikarya</taxon>
        <taxon>Basidiomycota</taxon>
        <taxon>Agaricomycotina</taxon>
        <taxon>Agaricomycetes</taxon>
        <taxon>Agaricomycetidae</taxon>
        <taxon>Boletales</taxon>
        <taxon>Coniophorineae</taxon>
        <taxon>Hygrophoropsidaceae</taxon>
        <taxon>Hygrophoropsis</taxon>
    </lineage>
</organism>
<dbReference type="EMBL" id="MU268791">
    <property type="protein sequence ID" value="KAH7903726.1"/>
    <property type="molecule type" value="Genomic_DNA"/>
</dbReference>
<gene>
    <name evidence="1" type="ORF">BJ138DRAFT_982075</name>
</gene>
<protein>
    <submittedName>
        <fullName evidence="1">Uncharacterized protein</fullName>
    </submittedName>
</protein>
<feature type="non-terminal residue" evidence="1">
    <location>
        <position position="1"/>
    </location>
</feature>
<sequence>VPRPPIVINQQTIQPMTAHKFLGIILDQELRFKEQATHAIEKGTKYVLASRRMTKPSRGVKMGMMKRLYGAVVI</sequence>
<evidence type="ECO:0000313" key="2">
    <source>
        <dbReference type="Proteomes" id="UP000790377"/>
    </source>
</evidence>